<proteinExistence type="predicted"/>
<evidence type="ECO:0000313" key="1">
    <source>
        <dbReference type="EMBL" id="TGC10656.1"/>
    </source>
</evidence>
<accession>A0A4E0R0W2</accession>
<dbReference type="Proteomes" id="UP000297295">
    <property type="component" value="Unassembled WGS sequence"/>
</dbReference>
<dbReference type="InterPro" id="IPR043900">
    <property type="entry name" value="DUF5788"/>
</dbReference>
<dbReference type="EMBL" id="PGGK01000003">
    <property type="protein sequence ID" value="TGC10656.1"/>
    <property type="molecule type" value="Genomic_DNA"/>
</dbReference>
<dbReference type="OrthoDB" id="137027at2157"/>
<dbReference type="Pfam" id="PF19101">
    <property type="entry name" value="DUF5788"/>
    <property type="match status" value="1"/>
</dbReference>
<dbReference type="AlphaFoldDB" id="A0A4E0R0W2"/>
<protein>
    <submittedName>
        <fullName evidence="1">Methyl-accepting chemotaxis protein</fullName>
    </submittedName>
</protein>
<organism evidence="1 2">
    <name type="scientific">Methanolobus halotolerans</name>
    <dbReference type="NCBI Taxonomy" id="2052935"/>
    <lineage>
        <taxon>Archaea</taxon>
        <taxon>Methanobacteriati</taxon>
        <taxon>Methanobacteriota</taxon>
        <taxon>Stenosarchaea group</taxon>
        <taxon>Methanomicrobia</taxon>
        <taxon>Methanosarcinales</taxon>
        <taxon>Methanosarcinaceae</taxon>
        <taxon>Methanolobus</taxon>
    </lineage>
</organism>
<comment type="caution">
    <text evidence="1">The sequence shown here is derived from an EMBL/GenBank/DDBJ whole genome shotgun (WGS) entry which is preliminary data.</text>
</comment>
<reference evidence="1 2" key="1">
    <citation type="submission" date="2017-11" db="EMBL/GenBank/DDBJ databases">
        <title>Isolation and Characterization of Methanogenic Archaea from Saline Meromictic Lake at Siberia.</title>
        <authorList>
            <person name="Shen Y."/>
            <person name="Huang H.-H."/>
            <person name="Lai M.-C."/>
            <person name="Chen S.-C."/>
        </authorList>
    </citation>
    <scope>NUCLEOTIDE SEQUENCE [LARGE SCALE GENOMIC DNA]</scope>
    <source>
        <strain evidence="1 2">SY-01</strain>
    </source>
</reference>
<gene>
    <name evidence="1" type="ORF">CUN85_04015</name>
</gene>
<name>A0A4E0R0W2_9EURY</name>
<keyword evidence="2" id="KW-1185">Reference proteome</keyword>
<evidence type="ECO:0000313" key="2">
    <source>
        <dbReference type="Proteomes" id="UP000297295"/>
    </source>
</evidence>
<sequence length="153" mass="18141">MSGVSEDDFITEHERKQLLAALQTRLFWVGKEIPYNCDIKGKMCNLHSIVWELLQKEKLDYEDRKLINKCILYIDEKAKEDELDLATDQLTREEADKLFDETAGLLRTLMTLRDIEEGTSKEKRRKFHETYSRERVAEARRWLNFLKQTGEAI</sequence>